<evidence type="ECO:0000256" key="1">
    <source>
        <dbReference type="ARBA" id="ARBA00010617"/>
    </source>
</evidence>
<proteinExistence type="inferred from homology"/>
<comment type="caution">
    <text evidence="4">The sequence shown here is derived from an EMBL/GenBank/DDBJ whole genome shotgun (WGS) entry which is preliminary data.</text>
</comment>
<dbReference type="OrthoDB" id="2789670at2759"/>
<protein>
    <submittedName>
        <fullName evidence="4">CYTOCHROME P450 26</fullName>
    </submittedName>
</protein>
<dbReference type="GO" id="GO:0005506">
    <property type="term" value="F:iron ion binding"/>
    <property type="evidence" value="ECO:0007669"/>
    <property type="project" value="InterPro"/>
</dbReference>
<dbReference type="PRINTS" id="PR00359">
    <property type="entry name" value="BP450"/>
</dbReference>
<accession>A0A9Q0QCN8</accession>
<dbReference type="SUPFAM" id="SSF48264">
    <property type="entry name" value="Cytochrome P450"/>
    <property type="match status" value="1"/>
</dbReference>
<evidence type="ECO:0000313" key="5">
    <source>
        <dbReference type="Proteomes" id="UP001151529"/>
    </source>
</evidence>
<organism evidence="4 5">
    <name type="scientific">Salix viminalis</name>
    <name type="common">Common osier</name>
    <name type="synonym">Basket willow</name>
    <dbReference type="NCBI Taxonomy" id="40686"/>
    <lineage>
        <taxon>Eukaryota</taxon>
        <taxon>Viridiplantae</taxon>
        <taxon>Streptophyta</taxon>
        <taxon>Embryophyta</taxon>
        <taxon>Tracheophyta</taxon>
        <taxon>Spermatophyta</taxon>
        <taxon>Magnoliopsida</taxon>
        <taxon>eudicotyledons</taxon>
        <taxon>Gunneridae</taxon>
        <taxon>Pentapetalae</taxon>
        <taxon>rosids</taxon>
        <taxon>fabids</taxon>
        <taxon>Malpighiales</taxon>
        <taxon>Salicaceae</taxon>
        <taxon>Saliceae</taxon>
        <taxon>Salix</taxon>
    </lineage>
</organism>
<dbReference type="Proteomes" id="UP001151529">
    <property type="component" value="Chromosome 3"/>
</dbReference>
<dbReference type="GO" id="GO:0004497">
    <property type="term" value="F:monooxygenase activity"/>
    <property type="evidence" value="ECO:0007669"/>
    <property type="project" value="InterPro"/>
</dbReference>
<keyword evidence="3" id="KW-0408">Iron</keyword>
<dbReference type="GO" id="GO:0016132">
    <property type="term" value="P:brassinosteroid biosynthetic process"/>
    <property type="evidence" value="ECO:0007669"/>
    <property type="project" value="TreeGrafter"/>
</dbReference>
<dbReference type="GO" id="GO:0016125">
    <property type="term" value="P:sterol metabolic process"/>
    <property type="evidence" value="ECO:0007669"/>
    <property type="project" value="TreeGrafter"/>
</dbReference>
<dbReference type="AlphaFoldDB" id="A0A9Q0QCN8"/>
<evidence type="ECO:0000313" key="4">
    <source>
        <dbReference type="EMBL" id="KAJ6704183.1"/>
    </source>
</evidence>
<dbReference type="EMBL" id="JAPFFL010000009">
    <property type="protein sequence ID" value="KAJ6704183.1"/>
    <property type="molecule type" value="Genomic_DNA"/>
</dbReference>
<gene>
    <name evidence="4" type="ORF">OIU85_030041</name>
</gene>
<dbReference type="PANTHER" id="PTHR24286">
    <property type="entry name" value="CYTOCHROME P450 26"/>
    <property type="match status" value="1"/>
</dbReference>
<reference evidence="4" key="2">
    <citation type="journal article" date="2023" name="Int. J. Mol. Sci.">
        <title>De Novo Assembly and Annotation of 11 Diverse Shrub Willow (Salix) Genomes Reveals Novel Gene Organization in Sex-Linked Regions.</title>
        <authorList>
            <person name="Hyden B."/>
            <person name="Feng K."/>
            <person name="Yates T.B."/>
            <person name="Jawdy S."/>
            <person name="Cereghino C."/>
            <person name="Smart L.B."/>
            <person name="Muchero W."/>
        </authorList>
    </citation>
    <scope>NUCLEOTIDE SEQUENCE [LARGE SCALE GENOMIC DNA]</scope>
    <source>
        <tissue evidence="4">Shoot tip</tissue>
    </source>
</reference>
<dbReference type="Pfam" id="PF00067">
    <property type="entry name" value="p450"/>
    <property type="match status" value="1"/>
</dbReference>
<dbReference type="Gene3D" id="1.10.630.10">
    <property type="entry name" value="Cytochrome P450"/>
    <property type="match status" value="1"/>
</dbReference>
<dbReference type="GO" id="GO:0010268">
    <property type="term" value="P:brassinosteroid homeostasis"/>
    <property type="evidence" value="ECO:0007669"/>
    <property type="project" value="TreeGrafter"/>
</dbReference>
<reference evidence="4" key="1">
    <citation type="submission" date="2022-11" db="EMBL/GenBank/DDBJ databases">
        <authorList>
            <person name="Hyden B.L."/>
            <person name="Feng K."/>
            <person name="Yates T."/>
            <person name="Jawdy S."/>
            <person name="Smart L.B."/>
            <person name="Muchero W."/>
        </authorList>
    </citation>
    <scope>NUCLEOTIDE SEQUENCE</scope>
    <source>
        <tissue evidence="4">Shoot tip</tissue>
    </source>
</reference>
<dbReference type="InterPro" id="IPR002397">
    <property type="entry name" value="Cyt_P450_B"/>
</dbReference>
<name>A0A9Q0QCN8_SALVM</name>
<comment type="similarity">
    <text evidence="1">Belongs to the cytochrome P450 family.</text>
</comment>
<evidence type="ECO:0000256" key="2">
    <source>
        <dbReference type="ARBA" id="ARBA00022723"/>
    </source>
</evidence>
<dbReference type="GO" id="GO:0016705">
    <property type="term" value="F:oxidoreductase activity, acting on paired donors, with incorporation or reduction of molecular oxygen"/>
    <property type="evidence" value="ECO:0007669"/>
    <property type="project" value="InterPro"/>
</dbReference>
<sequence>MSPGQFLTLEDLAEMPYASKVVKESLRMASVVPWFPRLALQDCEIEGFKIKKGWNVNVDAKSIHLDPNQYNEPSKFNPSRFNVSPTIFQIRFHFFSFVFPSYFS</sequence>
<dbReference type="PANTHER" id="PTHR24286:SF189">
    <property type="entry name" value="CYTOCHROME P450, FAMILY 722, SUBFAMILY A, POLYPEPTIDE 1"/>
    <property type="match status" value="1"/>
</dbReference>
<keyword evidence="2" id="KW-0479">Metal-binding</keyword>
<evidence type="ECO:0000256" key="3">
    <source>
        <dbReference type="ARBA" id="ARBA00023004"/>
    </source>
</evidence>
<dbReference type="InterPro" id="IPR001128">
    <property type="entry name" value="Cyt_P450"/>
</dbReference>
<keyword evidence="5" id="KW-1185">Reference proteome</keyword>
<dbReference type="InterPro" id="IPR036396">
    <property type="entry name" value="Cyt_P450_sf"/>
</dbReference>
<dbReference type="GO" id="GO:0020037">
    <property type="term" value="F:heme binding"/>
    <property type="evidence" value="ECO:0007669"/>
    <property type="project" value="InterPro"/>
</dbReference>